<dbReference type="RefSeq" id="WP_073055046.1">
    <property type="nucleotide sequence ID" value="NZ_FQUP01000003.1"/>
</dbReference>
<evidence type="ECO:0000256" key="3">
    <source>
        <dbReference type="ARBA" id="ARBA00022695"/>
    </source>
</evidence>
<feature type="binding site" evidence="9">
    <location>
        <position position="78"/>
    </location>
    <ligand>
        <name>substrate</name>
    </ligand>
</feature>
<keyword evidence="5 9" id="KW-0067">ATP-binding</keyword>
<accession>A0A1M5GJI8</accession>
<dbReference type="UniPathway" id="UPA00241">
    <property type="reaction ID" value="UER00355"/>
</dbReference>
<evidence type="ECO:0000256" key="5">
    <source>
        <dbReference type="ARBA" id="ARBA00022840"/>
    </source>
</evidence>
<keyword evidence="4 9" id="KW-0547">Nucleotide-binding</keyword>
<comment type="pathway">
    <text evidence="9">Cofactor biosynthesis; coenzyme A biosynthesis; CoA from (R)-pantothenate: step 4/5.</text>
</comment>
<feature type="binding site" evidence="9">
    <location>
        <position position="92"/>
    </location>
    <ligand>
        <name>substrate</name>
    </ligand>
</feature>
<comment type="catalytic activity">
    <reaction evidence="8 9">
        <text>(R)-4'-phosphopantetheine + ATP + H(+) = 3'-dephospho-CoA + diphosphate</text>
        <dbReference type="Rhea" id="RHEA:19801"/>
        <dbReference type="ChEBI" id="CHEBI:15378"/>
        <dbReference type="ChEBI" id="CHEBI:30616"/>
        <dbReference type="ChEBI" id="CHEBI:33019"/>
        <dbReference type="ChEBI" id="CHEBI:57328"/>
        <dbReference type="ChEBI" id="CHEBI:61723"/>
        <dbReference type="EC" id="2.7.7.3"/>
    </reaction>
</comment>
<keyword evidence="7 9" id="KW-0173">Coenzyme A biosynthesis</keyword>
<name>A0A1M5GJI8_9HYPH</name>
<dbReference type="PANTHER" id="PTHR21342:SF1">
    <property type="entry name" value="PHOSPHOPANTETHEINE ADENYLYLTRANSFERASE"/>
    <property type="match status" value="1"/>
</dbReference>
<evidence type="ECO:0000256" key="2">
    <source>
        <dbReference type="ARBA" id="ARBA00022679"/>
    </source>
</evidence>
<keyword evidence="6 9" id="KW-0460">Magnesium</keyword>
<evidence type="ECO:0000256" key="4">
    <source>
        <dbReference type="ARBA" id="ARBA00022741"/>
    </source>
</evidence>
<dbReference type="InterPro" id="IPR014729">
    <property type="entry name" value="Rossmann-like_a/b/a_fold"/>
</dbReference>
<dbReference type="EC" id="2.7.7.3" evidence="9"/>
<feature type="binding site" evidence="9">
    <location>
        <position position="18"/>
    </location>
    <ligand>
        <name>ATP</name>
        <dbReference type="ChEBI" id="CHEBI:30616"/>
    </ligand>
</feature>
<feature type="site" description="Transition state stabilizer" evidence="9">
    <location>
        <position position="18"/>
    </location>
</feature>
<dbReference type="Pfam" id="PF01467">
    <property type="entry name" value="CTP_transf_like"/>
    <property type="match status" value="1"/>
</dbReference>
<dbReference type="NCBIfam" id="TIGR01510">
    <property type="entry name" value="coaD_prev_kdtB"/>
    <property type="match status" value="1"/>
</dbReference>
<dbReference type="InterPro" id="IPR001980">
    <property type="entry name" value="PPAT"/>
</dbReference>
<sequence>MIRIGFFPGSFDPITNGHADILAGALALVDRVVVGIGTHPGKAPLFSFDERVAMIGELASTLADAAGRVEVTAFDGLTVTAAGAAGATVILRGLRDATDFDYEMQLAGMNGMMHPAIRTIFLPASPETRPITATLVRQIAKLGGDVSAFVPPFVARKLTQKFAS</sequence>
<evidence type="ECO:0000256" key="9">
    <source>
        <dbReference type="HAMAP-Rule" id="MF_00151"/>
    </source>
</evidence>
<dbReference type="AlphaFoldDB" id="A0A1M5GJI8"/>
<evidence type="ECO:0000256" key="6">
    <source>
        <dbReference type="ARBA" id="ARBA00022842"/>
    </source>
</evidence>
<feature type="binding site" evidence="9">
    <location>
        <begin position="93"/>
        <end position="95"/>
    </location>
    <ligand>
        <name>ATP</name>
        <dbReference type="ChEBI" id="CHEBI:30616"/>
    </ligand>
</feature>
<feature type="binding site" evidence="9">
    <location>
        <position position="10"/>
    </location>
    <ligand>
        <name>substrate</name>
    </ligand>
</feature>
<dbReference type="OrthoDB" id="9806661at2"/>
<evidence type="ECO:0000256" key="1">
    <source>
        <dbReference type="ARBA" id="ARBA00022490"/>
    </source>
</evidence>
<reference evidence="11 12" key="1">
    <citation type="submission" date="2016-11" db="EMBL/GenBank/DDBJ databases">
        <authorList>
            <person name="Jaros S."/>
            <person name="Januszkiewicz K."/>
            <person name="Wedrychowicz H."/>
        </authorList>
    </citation>
    <scope>NUCLEOTIDE SEQUENCE [LARGE SCALE GENOMIC DNA]</scope>
    <source>
        <strain evidence="11 12">DSM 19436</strain>
    </source>
</reference>
<dbReference type="Gene3D" id="3.40.50.620">
    <property type="entry name" value="HUPs"/>
    <property type="match status" value="1"/>
</dbReference>
<dbReference type="GO" id="GO:0005737">
    <property type="term" value="C:cytoplasm"/>
    <property type="evidence" value="ECO:0007669"/>
    <property type="project" value="UniProtKB-SubCell"/>
</dbReference>
<gene>
    <name evidence="9" type="primary">coaD</name>
    <name evidence="11" type="ORF">SAMN02745157_3431</name>
</gene>
<dbReference type="GO" id="GO:0015937">
    <property type="term" value="P:coenzyme A biosynthetic process"/>
    <property type="evidence" value="ECO:0007669"/>
    <property type="project" value="UniProtKB-UniRule"/>
</dbReference>
<dbReference type="GO" id="GO:0004595">
    <property type="term" value="F:pantetheine-phosphate adenylyltransferase activity"/>
    <property type="evidence" value="ECO:0007669"/>
    <property type="project" value="UniProtKB-UniRule"/>
</dbReference>
<keyword evidence="3 9" id="KW-0548">Nucleotidyltransferase</keyword>
<feature type="binding site" evidence="9">
    <location>
        <begin position="128"/>
        <end position="134"/>
    </location>
    <ligand>
        <name>ATP</name>
        <dbReference type="ChEBI" id="CHEBI:30616"/>
    </ligand>
</feature>
<keyword evidence="12" id="KW-1185">Reference proteome</keyword>
<dbReference type="SUPFAM" id="SSF52374">
    <property type="entry name" value="Nucleotidylyl transferase"/>
    <property type="match status" value="1"/>
</dbReference>
<comment type="function">
    <text evidence="9">Reversibly transfers an adenylyl group from ATP to 4'-phosphopantetheine, yielding dephospho-CoA (dPCoA) and pyrophosphate.</text>
</comment>
<keyword evidence="2 9" id="KW-0808">Transferase</keyword>
<evidence type="ECO:0000313" key="11">
    <source>
        <dbReference type="EMBL" id="SHG03887.1"/>
    </source>
</evidence>
<comment type="cofactor">
    <cofactor evidence="9">
        <name>Mg(2+)</name>
        <dbReference type="ChEBI" id="CHEBI:18420"/>
    </cofactor>
</comment>
<feature type="binding site" evidence="9">
    <location>
        <begin position="10"/>
        <end position="11"/>
    </location>
    <ligand>
        <name>ATP</name>
        <dbReference type="ChEBI" id="CHEBI:30616"/>
    </ligand>
</feature>
<dbReference type="HAMAP" id="MF_00151">
    <property type="entry name" value="PPAT_bact"/>
    <property type="match status" value="1"/>
</dbReference>
<dbReference type="InterPro" id="IPR004821">
    <property type="entry name" value="Cyt_trans-like"/>
</dbReference>
<protein>
    <recommendedName>
        <fullName evidence="9">Phosphopantetheine adenylyltransferase</fullName>
        <ecNumber evidence="9">2.7.7.3</ecNumber>
    </recommendedName>
    <alternativeName>
        <fullName evidence="9">Dephospho-CoA pyrophosphorylase</fullName>
    </alternativeName>
    <alternativeName>
        <fullName evidence="9">Pantetheine-phosphate adenylyltransferase</fullName>
        <shortName evidence="9">PPAT</shortName>
    </alternativeName>
</protein>
<dbReference type="PRINTS" id="PR01020">
    <property type="entry name" value="LPSBIOSNTHSS"/>
</dbReference>
<comment type="subcellular location">
    <subcellularLocation>
        <location evidence="9">Cytoplasm</location>
    </subcellularLocation>
</comment>
<evidence type="ECO:0000259" key="10">
    <source>
        <dbReference type="Pfam" id="PF01467"/>
    </source>
</evidence>
<dbReference type="GO" id="GO:0005524">
    <property type="term" value="F:ATP binding"/>
    <property type="evidence" value="ECO:0007669"/>
    <property type="project" value="UniProtKB-KW"/>
</dbReference>
<dbReference type="Proteomes" id="UP000184485">
    <property type="component" value="Unassembled WGS sequence"/>
</dbReference>
<proteinExistence type="inferred from homology"/>
<evidence type="ECO:0000256" key="8">
    <source>
        <dbReference type="ARBA" id="ARBA00029346"/>
    </source>
</evidence>
<keyword evidence="1 9" id="KW-0963">Cytoplasm</keyword>
<organism evidence="11 12">
    <name type="scientific">Kaistia soli DSM 19436</name>
    <dbReference type="NCBI Taxonomy" id="1122133"/>
    <lineage>
        <taxon>Bacteria</taxon>
        <taxon>Pseudomonadati</taxon>
        <taxon>Pseudomonadota</taxon>
        <taxon>Alphaproteobacteria</taxon>
        <taxon>Hyphomicrobiales</taxon>
        <taxon>Kaistiaceae</taxon>
        <taxon>Kaistia</taxon>
    </lineage>
</organism>
<evidence type="ECO:0000313" key="12">
    <source>
        <dbReference type="Proteomes" id="UP000184485"/>
    </source>
</evidence>
<comment type="subunit">
    <text evidence="9">Homohexamer.</text>
</comment>
<feature type="binding site" evidence="9">
    <location>
        <position position="42"/>
    </location>
    <ligand>
        <name>substrate</name>
    </ligand>
</feature>
<comment type="similarity">
    <text evidence="9">Belongs to the bacterial CoaD family.</text>
</comment>
<dbReference type="PANTHER" id="PTHR21342">
    <property type="entry name" value="PHOSPHOPANTETHEINE ADENYLYLTRANSFERASE"/>
    <property type="match status" value="1"/>
</dbReference>
<dbReference type="STRING" id="1122133.SAMN02745157_3431"/>
<feature type="domain" description="Cytidyltransferase-like" evidence="10">
    <location>
        <begin position="6"/>
        <end position="138"/>
    </location>
</feature>
<evidence type="ECO:0000256" key="7">
    <source>
        <dbReference type="ARBA" id="ARBA00022993"/>
    </source>
</evidence>
<feature type="binding site" evidence="9">
    <location>
        <position position="103"/>
    </location>
    <ligand>
        <name>ATP</name>
        <dbReference type="ChEBI" id="CHEBI:30616"/>
    </ligand>
</feature>
<dbReference type="NCBIfam" id="TIGR00125">
    <property type="entry name" value="cyt_tran_rel"/>
    <property type="match status" value="1"/>
</dbReference>
<dbReference type="EMBL" id="FQUP01000003">
    <property type="protein sequence ID" value="SHG03887.1"/>
    <property type="molecule type" value="Genomic_DNA"/>
</dbReference>